<protein>
    <submittedName>
        <fullName evidence="1">Uncharacterized protein</fullName>
    </submittedName>
</protein>
<name>A0A1M5Q763_9BRAD</name>
<evidence type="ECO:0000313" key="1">
    <source>
        <dbReference type="EMBL" id="SHH09760.1"/>
    </source>
</evidence>
<proteinExistence type="predicted"/>
<sequence length="82" mass="9735">MWHETDMPATGRCLLWGVRTDMRFRRGHFGFRPGTDLALPWLRYRNQELCTGQSRTHLLVEKELNQQLYAGYGTREDPDFHP</sequence>
<dbReference type="EMBL" id="LT670817">
    <property type="protein sequence ID" value="SHH09760.1"/>
    <property type="molecule type" value="Genomic_DNA"/>
</dbReference>
<organism evidence="1 2">
    <name type="scientific">Bradyrhizobium erythrophlei</name>
    <dbReference type="NCBI Taxonomy" id="1437360"/>
    <lineage>
        <taxon>Bacteria</taxon>
        <taxon>Pseudomonadati</taxon>
        <taxon>Pseudomonadota</taxon>
        <taxon>Alphaproteobacteria</taxon>
        <taxon>Hyphomicrobiales</taxon>
        <taxon>Nitrobacteraceae</taxon>
        <taxon>Bradyrhizobium</taxon>
    </lineage>
</organism>
<reference evidence="1 2" key="1">
    <citation type="submission" date="2016-11" db="EMBL/GenBank/DDBJ databases">
        <authorList>
            <person name="Jaros S."/>
            <person name="Januszkiewicz K."/>
            <person name="Wedrychowicz H."/>
        </authorList>
    </citation>
    <scope>NUCLEOTIDE SEQUENCE [LARGE SCALE GENOMIC DNA]</scope>
    <source>
        <strain evidence="1 2">GAS138</strain>
    </source>
</reference>
<dbReference type="Proteomes" id="UP000189796">
    <property type="component" value="Chromosome I"/>
</dbReference>
<accession>A0A1M5Q763</accession>
<gene>
    <name evidence="1" type="ORF">SAMN05443248_3668</name>
</gene>
<dbReference type="AlphaFoldDB" id="A0A1M5Q763"/>
<evidence type="ECO:0000313" key="2">
    <source>
        <dbReference type="Proteomes" id="UP000189796"/>
    </source>
</evidence>